<dbReference type="AlphaFoldDB" id="A0A6C0KNG7"/>
<dbReference type="EMBL" id="MN740926">
    <property type="protein sequence ID" value="QHU18240.1"/>
    <property type="molecule type" value="Genomic_DNA"/>
</dbReference>
<proteinExistence type="predicted"/>
<accession>A0A6C0KNG7</accession>
<reference evidence="1" key="1">
    <citation type="journal article" date="2020" name="Nature">
        <title>Giant virus diversity and host interactions through global metagenomics.</title>
        <authorList>
            <person name="Schulz F."/>
            <person name="Roux S."/>
            <person name="Paez-Espino D."/>
            <person name="Jungbluth S."/>
            <person name="Walsh D.A."/>
            <person name="Denef V.J."/>
            <person name="McMahon K.D."/>
            <person name="Konstantinidis K.T."/>
            <person name="Eloe-Fadrosh E.A."/>
            <person name="Kyrpides N.C."/>
            <person name="Woyke T."/>
        </authorList>
    </citation>
    <scope>NUCLEOTIDE SEQUENCE</scope>
    <source>
        <strain evidence="1">GVMAG-S-3300013006-138</strain>
    </source>
</reference>
<organism evidence="1">
    <name type="scientific">viral metagenome</name>
    <dbReference type="NCBI Taxonomy" id="1070528"/>
    <lineage>
        <taxon>unclassified sequences</taxon>
        <taxon>metagenomes</taxon>
        <taxon>organismal metagenomes</taxon>
    </lineage>
</organism>
<sequence>MLLDLTRERINSFIADKSQMEKITMRFWIEYLSNGIKGYDISILLDVN</sequence>
<protein>
    <submittedName>
        <fullName evidence="1">Uncharacterized protein</fullName>
    </submittedName>
</protein>
<evidence type="ECO:0000313" key="1">
    <source>
        <dbReference type="EMBL" id="QHU18240.1"/>
    </source>
</evidence>
<name>A0A6C0KNG7_9ZZZZ</name>